<dbReference type="SUPFAM" id="SSF74650">
    <property type="entry name" value="Galactose mutarotase-like"/>
    <property type="match status" value="1"/>
</dbReference>
<dbReference type="InterPro" id="IPR048395">
    <property type="entry name" value="Glyco_hydro_31_C"/>
</dbReference>
<feature type="domain" description="Glycoside hydrolase family 31 TIM barrel" evidence="3">
    <location>
        <begin position="274"/>
        <end position="591"/>
    </location>
</feature>
<dbReference type="Pfam" id="PF01055">
    <property type="entry name" value="Glyco_hydro_31_2nd"/>
    <property type="match status" value="1"/>
</dbReference>
<evidence type="ECO:0000313" key="9">
    <source>
        <dbReference type="Proteomes" id="UP000247005"/>
    </source>
</evidence>
<sequence length="751" mass="85841">MEEHIINRAINGWDYQNDDRLFYHDGYHYDYVSEALEIIEKHDGIDIILLLTSGKTACLTLAAVDENNLAFEFSPRPVCHEMPAFYLPVTEWPRQALIVHQNGARAQIYYGELNVTLTFSPFMFQVQRGTAFFTLSTKKVSRQPVTPGLGIRINAQGQTETFISWEIKNGQHFYGLGEKFGPVEKSHSRITSYVMDACATNSTDLSYKAHPILLSDAGYGLMLATARRTHWEVGHFCFESASALSESALLRGYLFFGDSLKALVQRQAEMQGKPALPAPWTLGVWYSRCAYQSAQEVLDIKQQLEKSRLPFDVLHLDVNWGKHYWYKDFWVDCCDFEWGEAHFPQPEAFLTELEKDHVACSVWINPYLPPGTDIYREALEKGFLVKTLDGGIAHIYRRNVSEIGIPDLSHPQAYAWWKEHLKTLLRRGLKALKPDYADRIPADALFYNGYSGKDMHNAYIWLYAKVCYEATQDVHGTALVWKRPGFLGCGRFAGTWSGDVESTFEGLKNTLRGGLSVGFSGECYWSSDIAGFKGQNVDPELYIRWSQVGMLCSLARYHGVSPREPWHFGPRAVEIVRRYSQLRYRLMPYLLALGCEAQDTGLPLMRHLALEYEHDPFVHTIDDQFMLGAAIMVVPVLEPGLRQRHVYLPAGRWYSLHEKCWYEGQQVINVEITLDDIPVYIREGAIIPLFVENVSHMKAFNTFPVVLRRYGHITQGSGILVDEDRRRYCWTLNNNTLSCDYPGPVTVETVH</sequence>
<comment type="caution">
    <text evidence="7">The sequence shown here is derived from an EMBL/GenBank/DDBJ whole genome shotgun (WGS) entry which is preliminary data.</text>
</comment>
<dbReference type="SUPFAM" id="SSF51445">
    <property type="entry name" value="(Trans)glycosidases"/>
    <property type="match status" value="1"/>
</dbReference>
<dbReference type="Pfam" id="PF21365">
    <property type="entry name" value="Glyco_hydro_31_3rd"/>
    <property type="match status" value="1"/>
</dbReference>
<accession>A0A2P5GH91</accession>
<dbReference type="InterPro" id="IPR025887">
    <property type="entry name" value="Glyco_hydro_31_N_dom"/>
</dbReference>
<comment type="similarity">
    <text evidence="1 2">Belongs to the glycosyl hydrolase 31 family.</text>
</comment>
<dbReference type="Proteomes" id="UP000247005">
    <property type="component" value="Unassembled WGS sequence"/>
</dbReference>
<organism evidence="7 9">
    <name type="scientific">Superficieibacter electus</name>
    <dbReference type="NCBI Taxonomy" id="2022662"/>
    <lineage>
        <taxon>Bacteria</taxon>
        <taxon>Pseudomonadati</taxon>
        <taxon>Pseudomonadota</taxon>
        <taxon>Gammaproteobacteria</taxon>
        <taxon>Enterobacterales</taxon>
        <taxon>Enterobacteriaceae</taxon>
        <taxon>Superficieibacter</taxon>
    </lineage>
</organism>
<dbReference type="PANTHER" id="PTHR22762:SF144">
    <property type="entry name" value="ALPHA-XYLOSIDASE"/>
    <property type="match status" value="1"/>
</dbReference>
<dbReference type="CDD" id="cd14752">
    <property type="entry name" value="GH31_N"/>
    <property type="match status" value="1"/>
</dbReference>
<dbReference type="EMBL" id="PQGD01000038">
    <property type="protein sequence ID" value="POP41669.1"/>
    <property type="molecule type" value="Genomic_DNA"/>
</dbReference>
<evidence type="ECO:0000259" key="4">
    <source>
        <dbReference type="Pfam" id="PF13802"/>
    </source>
</evidence>
<evidence type="ECO:0000313" key="7">
    <source>
        <dbReference type="EMBL" id="POP41669.1"/>
    </source>
</evidence>
<evidence type="ECO:0000259" key="3">
    <source>
        <dbReference type="Pfam" id="PF01055"/>
    </source>
</evidence>
<dbReference type="EMBL" id="PQGE01000041">
    <property type="protein sequence ID" value="POP40600.1"/>
    <property type="molecule type" value="Genomic_DNA"/>
</dbReference>
<dbReference type="GO" id="GO:0004553">
    <property type="term" value="F:hydrolase activity, hydrolyzing O-glycosyl compounds"/>
    <property type="evidence" value="ECO:0007669"/>
    <property type="project" value="InterPro"/>
</dbReference>
<dbReference type="GO" id="GO:0005975">
    <property type="term" value="P:carbohydrate metabolic process"/>
    <property type="evidence" value="ECO:0007669"/>
    <property type="project" value="InterPro"/>
</dbReference>
<dbReference type="InterPro" id="IPR017853">
    <property type="entry name" value="GH"/>
</dbReference>
<dbReference type="Proteomes" id="UP000237073">
    <property type="component" value="Unassembled WGS sequence"/>
</dbReference>
<gene>
    <name evidence="7" type="ORF">CHU32_26375</name>
    <name evidence="6" type="ORF">CHU33_26460</name>
</gene>
<evidence type="ECO:0000313" key="6">
    <source>
        <dbReference type="EMBL" id="POP40600.1"/>
    </source>
</evidence>
<dbReference type="InterPro" id="IPR013780">
    <property type="entry name" value="Glyco_hydro_b"/>
</dbReference>
<dbReference type="Pfam" id="PF13802">
    <property type="entry name" value="Gal_mutarotas_2"/>
    <property type="match status" value="1"/>
</dbReference>
<evidence type="ECO:0000313" key="8">
    <source>
        <dbReference type="Proteomes" id="UP000237073"/>
    </source>
</evidence>
<keyword evidence="2" id="KW-0326">Glycosidase</keyword>
<dbReference type="AlphaFoldDB" id="A0A2P5GH91"/>
<dbReference type="SUPFAM" id="SSF51011">
    <property type="entry name" value="Glycosyl hydrolase domain"/>
    <property type="match status" value="1"/>
</dbReference>
<feature type="domain" description="Glycoside hydrolase family 31 N-terminal" evidence="4">
    <location>
        <begin position="59"/>
        <end position="231"/>
    </location>
</feature>
<dbReference type="InterPro" id="IPR011013">
    <property type="entry name" value="Gal_mutarotase_sf_dom"/>
</dbReference>
<evidence type="ECO:0000259" key="5">
    <source>
        <dbReference type="Pfam" id="PF21365"/>
    </source>
</evidence>
<keyword evidence="2" id="KW-0378">Hydrolase</keyword>
<evidence type="ECO:0000256" key="2">
    <source>
        <dbReference type="RuleBase" id="RU361185"/>
    </source>
</evidence>
<dbReference type="GO" id="GO:0030246">
    <property type="term" value="F:carbohydrate binding"/>
    <property type="evidence" value="ECO:0007669"/>
    <property type="project" value="InterPro"/>
</dbReference>
<dbReference type="Gene3D" id="2.60.40.1760">
    <property type="entry name" value="glycosyl hydrolase (family 31)"/>
    <property type="match status" value="1"/>
</dbReference>
<keyword evidence="8" id="KW-1185">Reference proteome</keyword>
<dbReference type="InterPro" id="IPR000322">
    <property type="entry name" value="Glyco_hydro_31_TIM"/>
</dbReference>
<dbReference type="Gene3D" id="2.60.40.1180">
    <property type="entry name" value="Golgi alpha-mannosidase II"/>
    <property type="match status" value="1"/>
</dbReference>
<dbReference type="Gene3D" id="3.20.20.80">
    <property type="entry name" value="Glycosidases"/>
    <property type="match status" value="1"/>
</dbReference>
<evidence type="ECO:0000256" key="1">
    <source>
        <dbReference type="ARBA" id="ARBA00007806"/>
    </source>
</evidence>
<protein>
    <submittedName>
        <fullName evidence="7">Alpha-xylosidase</fullName>
    </submittedName>
</protein>
<proteinExistence type="inferred from homology"/>
<feature type="domain" description="Glycosyl hydrolase family 31 C-terminal" evidence="5">
    <location>
        <begin position="601"/>
        <end position="687"/>
    </location>
</feature>
<reference evidence="8 9" key="1">
    <citation type="submission" date="2018-01" db="EMBL/GenBank/DDBJ databases">
        <title>Superficieibacter electus gen. nov., sp. nov., an extended-spectrum beta-lactamase possessing member of the Enterobacteriaceae family, isolated from intensive care unit surfaces.</title>
        <authorList>
            <person name="Potter R.F."/>
            <person name="D'Souza A.W."/>
        </authorList>
    </citation>
    <scope>NUCLEOTIDE SEQUENCE [LARGE SCALE GENOMIC DNA]</scope>
    <source>
        <strain evidence="7 9">BP-1</strain>
        <strain evidence="6 8">BP-2</strain>
    </source>
</reference>
<dbReference type="OrthoDB" id="176168at2"/>
<dbReference type="CDD" id="cd06593">
    <property type="entry name" value="GH31_xylosidase_YicI"/>
    <property type="match status" value="1"/>
</dbReference>
<dbReference type="RefSeq" id="WP_103678757.1">
    <property type="nucleotide sequence ID" value="NZ_PQGD01000038.1"/>
</dbReference>
<name>A0A2P5GH91_9ENTR</name>
<dbReference type="PANTHER" id="PTHR22762">
    <property type="entry name" value="ALPHA-GLUCOSIDASE"/>
    <property type="match status" value="1"/>
</dbReference>